<proteinExistence type="evidence at transcript level"/>
<dbReference type="GO" id="GO:0003713">
    <property type="term" value="F:transcription coactivator activity"/>
    <property type="evidence" value="ECO:0007669"/>
    <property type="project" value="TreeGrafter"/>
</dbReference>
<dbReference type="EMBL" id="GANO01000901">
    <property type="protein sequence ID" value="JAB58970.1"/>
    <property type="molecule type" value="mRNA"/>
</dbReference>
<accession>U5EZF3</accession>
<comment type="similarity">
    <text evidence="2 6">Belongs to the Mediator complex subunit 20 family.</text>
</comment>
<dbReference type="PANTHER" id="PTHR12465:SF0">
    <property type="entry name" value="MEDIATOR OF RNA POLYMERASE II TRANSCRIPTION SUBUNIT 20"/>
    <property type="match status" value="1"/>
</dbReference>
<sequence length="217" mass="24443">MGVTILQPYSIKNKTGSQVIEILTKRLISLGAQPSGQFLVDCETYIPQMGPTKTVHIFHNSEQPASVFSILDTGAKQIPLITDGLFDLLMLKMTPAYITKKPIKIESKGPRFEYGDFLIKLGIVTMSQNFKGVLIEVEYRPCLIASQCWELMREFLQGFLGSSVSNKIPPYFAAPSIMNANVMKEFEIYQAMDTINQYLEHFTNYRKQTTTAISGRP</sequence>
<dbReference type="GO" id="GO:0016592">
    <property type="term" value="C:mediator complex"/>
    <property type="evidence" value="ECO:0007669"/>
    <property type="project" value="InterPro"/>
</dbReference>
<keyword evidence="6" id="KW-0010">Activator</keyword>
<dbReference type="GO" id="GO:0006357">
    <property type="term" value="P:regulation of transcription by RNA polymerase II"/>
    <property type="evidence" value="ECO:0007669"/>
    <property type="project" value="InterPro"/>
</dbReference>
<comment type="function">
    <text evidence="6">Component of the Mediator complex, a coactivator involved in the regulated transcription of nearly all RNA polymerase II-dependent genes. Mediator functions as a bridge to convey information from gene-specific regulatory proteins to the basal RNA polymerase II transcription machinery. Mediator is recruited to promoters by direct interactions with regulatory proteins and serves as a scaffold for the assembly of a functional preinitiation complex with RNA polymerase II and the general transcription factors.</text>
</comment>
<dbReference type="Pfam" id="PF08612">
    <property type="entry name" value="Med20"/>
    <property type="match status" value="1"/>
</dbReference>
<keyword evidence="4 6" id="KW-0539">Nucleus</keyword>
<evidence type="ECO:0000313" key="7">
    <source>
        <dbReference type="EMBL" id="JAB58970.1"/>
    </source>
</evidence>
<comment type="subcellular location">
    <subcellularLocation>
        <location evidence="1 6">Nucleus</location>
    </subcellularLocation>
</comment>
<dbReference type="InterPro" id="IPR013921">
    <property type="entry name" value="Mediator_Med20"/>
</dbReference>
<keyword evidence="6" id="KW-0804">Transcription</keyword>
<organism evidence="7">
    <name type="scientific">Corethrella appendiculata</name>
    <dbReference type="NCBI Taxonomy" id="1370023"/>
    <lineage>
        <taxon>Eukaryota</taxon>
        <taxon>Metazoa</taxon>
        <taxon>Ecdysozoa</taxon>
        <taxon>Arthropoda</taxon>
        <taxon>Hexapoda</taxon>
        <taxon>Insecta</taxon>
        <taxon>Pterygota</taxon>
        <taxon>Neoptera</taxon>
        <taxon>Endopterygota</taxon>
        <taxon>Diptera</taxon>
        <taxon>Nematocera</taxon>
        <taxon>Culicoidea</taxon>
        <taxon>Chaoboridae</taxon>
        <taxon>Corethrella</taxon>
    </lineage>
</organism>
<reference evidence="7" key="1">
    <citation type="journal article" date="2014" name="Insect Biochem. Mol. Biol.">
        <title>An insight into the sialome of the frog biting fly, Corethrella appendiculata.</title>
        <authorList>
            <person name="Ribeiro J.M.C."/>
            <person name="Chagas A.C."/>
            <person name="Pham V.M."/>
            <person name="Lounibos L.P."/>
            <person name="Calvo E."/>
        </authorList>
    </citation>
    <scope>NUCLEOTIDE SEQUENCE</scope>
    <source>
        <tissue evidence="7">Salivary glands</tissue>
    </source>
</reference>
<evidence type="ECO:0000256" key="1">
    <source>
        <dbReference type="ARBA" id="ARBA00004123"/>
    </source>
</evidence>
<evidence type="ECO:0000256" key="5">
    <source>
        <dbReference type="ARBA" id="ARBA00031954"/>
    </source>
</evidence>
<dbReference type="AlphaFoldDB" id="U5EZF3"/>
<protein>
    <recommendedName>
        <fullName evidence="3 6">Mediator of RNA polymerase II transcription subunit 20</fullName>
    </recommendedName>
    <alternativeName>
        <fullName evidence="5 6">Mediator complex subunit 20</fullName>
    </alternativeName>
</protein>
<evidence type="ECO:0000256" key="4">
    <source>
        <dbReference type="ARBA" id="ARBA00023242"/>
    </source>
</evidence>
<evidence type="ECO:0000256" key="6">
    <source>
        <dbReference type="RuleBase" id="RU364152"/>
    </source>
</evidence>
<comment type="subunit">
    <text evidence="6">Component of the Mediator complex.</text>
</comment>
<keyword evidence="6" id="KW-0805">Transcription regulation</keyword>
<name>U5EZF3_9DIPT</name>
<gene>
    <name evidence="6" type="primary">MED20</name>
</gene>
<evidence type="ECO:0000256" key="2">
    <source>
        <dbReference type="ARBA" id="ARBA00010743"/>
    </source>
</evidence>
<dbReference type="PANTHER" id="PTHR12465">
    <property type="entry name" value="UBIQUITIN SPECIFIC PROTEASE HOMOLOG 49"/>
    <property type="match status" value="1"/>
</dbReference>
<evidence type="ECO:0000256" key="3">
    <source>
        <dbReference type="ARBA" id="ARBA00019690"/>
    </source>
</evidence>